<dbReference type="AlphaFoldDB" id="A0A8J5X3Q0"/>
<keyword evidence="5" id="KW-0732">Signal</keyword>
<feature type="chain" id="PRO_5035287645" evidence="5">
    <location>
        <begin position="17"/>
        <end position="450"/>
    </location>
</feature>
<evidence type="ECO:0000256" key="5">
    <source>
        <dbReference type="SAM" id="SignalP"/>
    </source>
</evidence>
<dbReference type="Proteomes" id="UP000729402">
    <property type="component" value="Unassembled WGS sequence"/>
</dbReference>
<evidence type="ECO:0000256" key="2">
    <source>
        <dbReference type="ARBA" id="ARBA00023054"/>
    </source>
</evidence>
<gene>
    <name evidence="6" type="ORF">GUJ93_ZPchr0013g37819</name>
</gene>
<evidence type="ECO:0000313" key="7">
    <source>
        <dbReference type="Proteomes" id="UP000729402"/>
    </source>
</evidence>
<evidence type="ECO:0000313" key="6">
    <source>
        <dbReference type="EMBL" id="KAG8096802.1"/>
    </source>
</evidence>
<feature type="compositionally biased region" description="Low complexity" evidence="4">
    <location>
        <begin position="115"/>
        <end position="127"/>
    </location>
</feature>
<organism evidence="6 7">
    <name type="scientific">Zizania palustris</name>
    <name type="common">Northern wild rice</name>
    <dbReference type="NCBI Taxonomy" id="103762"/>
    <lineage>
        <taxon>Eukaryota</taxon>
        <taxon>Viridiplantae</taxon>
        <taxon>Streptophyta</taxon>
        <taxon>Embryophyta</taxon>
        <taxon>Tracheophyta</taxon>
        <taxon>Spermatophyta</taxon>
        <taxon>Magnoliopsida</taxon>
        <taxon>Liliopsida</taxon>
        <taxon>Poales</taxon>
        <taxon>Poaceae</taxon>
        <taxon>BOP clade</taxon>
        <taxon>Oryzoideae</taxon>
        <taxon>Oryzeae</taxon>
        <taxon>Zizaniinae</taxon>
        <taxon>Zizania</taxon>
    </lineage>
</organism>
<reference evidence="6" key="2">
    <citation type="submission" date="2021-02" db="EMBL/GenBank/DDBJ databases">
        <authorList>
            <person name="Kimball J.A."/>
            <person name="Haas M.W."/>
            <person name="Macchietto M."/>
            <person name="Kono T."/>
            <person name="Duquette J."/>
            <person name="Shao M."/>
        </authorList>
    </citation>
    <scope>NUCLEOTIDE SEQUENCE</scope>
    <source>
        <tissue evidence="6">Fresh leaf tissue</tissue>
    </source>
</reference>
<dbReference type="OrthoDB" id="1926355at2759"/>
<comment type="caution">
    <text evidence="6">The sequence shown here is derived from an EMBL/GenBank/DDBJ whole genome shotgun (WGS) entry which is preliminary data.</text>
</comment>
<feature type="signal peptide" evidence="5">
    <location>
        <begin position="1"/>
        <end position="16"/>
    </location>
</feature>
<feature type="region of interest" description="Disordered" evidence="4">
    <location>
        <begin position="30"/>
        <end position="88"/>
    </location>
</feature>
<comment type="similarity">
    <text evidence="1">Belongs to the FPP family.</text>
</comment>
<reference evidence="6" key="1">
    <citation type="journal article" date="2021" name="bioRxiv">
        <title>Whole Genome Assembly and Annotation of Northern Wild Rice, Zizania palustris L., Supports a Whole Genome Duplication in the Zizania Genus.</title>
        <authorList>
            <person name="Haas M."/>
            <person name="Kono T."/>
            <person name="Macchietto M."/>
            <person name="Millas R."/>
            <person name="McGilp L."/>
            <person name="Shao M."/>
            <person name="Duquette J."/>
            <person name="Hirsch C.N."/>
            <person name="Kimball J."/>
        </authorList>
    </citation>
    <scope>NUCLEOTIDE SEQUENCE</scope>
    <source>
        <tissue evidence="6">Fresh leaf tissue</tissue>
    </source>
</reference>
<evidence type="ECO:0000256" key="4">
    <source>
        <dbReference type="SAM" id="MobiDB-lite"/>
    </source>
</evidence>
<feature type="region of interest" description="Disordered" evidence="4">
    <location>
        <begin position="408"/>
        <end position="428"/>
    </location>
</feature>
<feature type="compositionally biased region" description="Polar residues" evidence="4">
    <location>
        <begin position="30"/>
        <end position="42"/>
    </location>
</feature>
<proteinExistence type="inferred from homology"/>
<keyword evidence="2 3" id="KW-0175">Coiled coil</keyword>
<accession>A0A8J5X3Q0</accession>
<name>A0A8J5X3Q0_ZIZPA</name>
<feature type="coiled-coil region" evidence="3">
    <location>
        <begin position="148"/>
        <end position="175"/>
    </location>
</feature>
<evidence type="ECO:0000256" key="1">
    <source>
        <dbReference type="ARBA" id="ARBA00005921"/>
    </source>
</evidence>
<dbReference type="Pfam" id="PF05911">
    <property type="entry name" value="FPP"/>
    <property type="match status" value="1"/>
</dbReference>
<keyword evidence="7" id="KW-1185">Reference proteome</keyword>
<dbReference type="InterPro" id="IPR008587">
    <property type="entry name" value="FPP_plant"/>
</dbReference>
<sequence length="450" mass="50141">MIAMENVASVLVVADAAMLLGSNPCCPQNPSEARLQANTASDASPPPADSTDTPAGSIGDAPQIQFPPELRRIPAPPTPPDLHSAQGLPEPLPRFSYIVLMDRRSWPWKKKSSDKSSSAYASQNSNQAEQDDKAPKYVQISPETYTRLTESEEQVKTLNEKVKVLNDDLSTAQSEITAKDALVKQHAKVAEEAVSGWEKAEAEASALKLQLETVTLAKLAAEERGAHLDGALKECMKQVRTVKEEGEQKLHDVVFAKTKQWEKIKAEFEAKLLKFEQELIRAGAENDALSMSLQERGNLLMKIDEEKAQAEAEIEVLKNTIQSGQREINSFKYELHVVSKELEIRNEEKDMSVRSADVATKQHMEDVKKISKLEAECQRLRGLVRKKLPGPAALAQMKMEVESLGRDYGDNRLRRSPAKNSSFHRPMTPMSPASDYAFENLHHMQKRMSF</sequence>
<protein>
    <submittedName>
        <fullName evidence="6">Uncharacterized protein</fullName>
    </submittedName>
</protein>
<feature type="region of interest" description="Disordered" evidence="4">
    <location>
        <begin position="109"/>
        <end position="136"/>
    </location>
</feature>
<evidence type="ECO:0000256" key="3">
    <source>
        <dbReference type="SAM" id="Coils"/>
    </source>
</evidence>
<dbReference type="EMBL" id="JAAALK010000079">
    <property type="protein sequence ID" value="KAG8096802.1"/>
    <property type="molecule type" value="Genomic_DNA"/>
</dbReference>
<feature type="coiled-coil region" evidence="3">
    <location>
        <begin position="265"/>
        <end position="327"/>
    </location>
</feature>
<dbReference type="PANTHER" id="PTHR31580">
    <property type="entry name" value="FILAMENT-LIKE PLANT PROTEIN 4"/>
    <property type="match status" value="1"/>
</dbReference>
<dbReference type="PANTHER" id="PTHR31580:SF4">
    <property type="entry name" value="FILAMENT-LIKE PLANT PROTEIN 6"/>
    <property type="match status" value="1"/>
</dbReference>